<dbReference type="Gene3D" id="4.10.280.10">
    <property type="entry name" value="Helix-loop-helix DNA-binding domain"/>
    <property type="match status" value="1"/>
</dbReference>
<organism evidence="1 2">
    <name type="scientific">Peribacillus frigoritolerans</name>
    <dbReference type="NCBI Taxonomy" id="450367"/>
    <lineage>
        <taxon>Bacteria</taxon>
        <taxon>Bacillati</taxon>
        <taxon>Bacillota</taxon>
        <taxon>Bacilli</taxon>
        <taxon>Bacillales</taxon>
        <taxon>Bacillaceae</taxon>
        <taxon>Peribacillus</taxon>
    </lineage>
</organism>
<dbReference type="InterPro" id="IPR036638">
    <property type="entry name" value="HLH_DNA-bd_sf"/>
</dbReference>
<dbReference type="GO" id="GO:0043937">
    <property type="term" value="P:regulation of sporulation"/>
    <property type="evidence" value="ECO:0007669"/>
    <property type="project" value="InterPro"/>
</dbReference>
<dbReference type="Pfam" id="PF09388">
    <property type="entry name" value="SpoOE-like"/>
    <property type="match status" value="1"/>
</dbReference>
<evidence type="ECO:0000313" key="2">
    <source>
        <dbReference type="Proteomes" id="UP000680045"/>
    </source>
</evidence>
<dbReference type="EMBL" id="JAGTPW010000014">
    <property type="protein sequence ID" value="MBR8644662.1"/>
    <property type="molecule type" value="Genomic_DNA"/>
</dbReference>
<dbReference type="AlphaFoldDB" id="A0A941FQI1"/>
<dbReference type="InterPro" id="IPR037208">
    <property type="entry name" value="Spo0E-like_sf"/>
</dbReference>
<reference evidence="1" key="1">
    <citation type="submission" date="2021-04" db="EMBL/GenBank/DDBJ databases">
        <title>Whole genome sequencing of Enterococci isolates from hospitalized patients.</title>
        <authorList>
            <person name="Ogoti B.M."/>
            <person name="Onyambu F.G."/>
        </authorList>
    </citation>
    <scope>NUCLEOTIDE SEQUENCE</scope>
    <source>
        <strain evidence="1">242</strain>
    </source>
</reference>
<accession>A0A941FQI1</accession>
<name>A0A941FQI1_9BACI</name>
<evidence type="ECO:0000313" key="1">
    <source>
        <dbReference type="EMBL" id="MBR8644662.1"/>
    </source>
</evidence>
<protein>
    <submittedName>
        <fullName evidence="1">Aspartyl-phosphate phosphatase Spo0E family protein</fullName>
    </submittedName>
</protein>
<comment type="caution">
    <text evidence="1">The sequence shown here is derived from an EMBL/GenBank/DDBJ whole genome shotgun (WGS) entry which is preliminary data.</text>
</comment>
<sequence>MNVVMNSRCATEICSEIRMKRWEMMELAKMYGLGHEYTLRQSEQLDKLINEYLILQHHSSVEVRNKRDEMVVIVQQPFNEDISF</sequence>
<dbReference type="RefSeq" id="WP_239860626.1">
    <property type="nucleotide sequence ID" value="NZ_CP091882.1"/>
</dbReference>
<dbReference type="InterPro" id="IPR018540">
    <property type="entry name" value="Spo0E-like"/>
</dbReference>
<dbReference type="GeneID" id="72367694"/>
<gene>
    <name evidence="1" type="ORF">KEH51_09845</name>
</gene>
<dbReference type="Proteomes" id="UP000680045">
    <property type="component" value="Unassembled WGS sequence"/>
</dbReference>
<dbReference type="GO" id="GO:0046983">
    <property type="term" value="F:protein dimerization activity"/>
    <property type="evidence" value="ECO:0007669"/>
    <property type="project" value="InterPro"/>
</dbReference>
<dbReference type="SUPFAM" id="SSF140500">
    <property type="entry name" value="BAS1536-like"/>
    <property type="match status" value="1"/>
</dbReference>
<proteinExistence type="predicted"/>